<dbReference type="OrthoDB" id="8775829at2"/>
<sequence length="240" mass="25900">MQHPRFTRRALLAPLALYTILGFAGVPAMAQNATAVAAKDGISAQAAAQRDFAQFAAYQMRTRPGIAPADFPLDINDMQDLKDAVISYGFPVHTVEAKDIVAGRTDLQAMAKPTGEWRFIVSVRGKPVGLASVEQVNGRYETVAYGGAILAKDVEALTSHHGNAARSNLRFIRIYQARADFLEVSGGSHPRYAPLHSARESLLLQARAMKSGQGDTSLMEASEVLQPLRAAVKANLDAFH</sequence>
<evidence type="ECO:0000256" key="1">
    <source>
        <dbReference type="SAM" id="SignalP"/>
    </source>
</evidence>
<comment type="caution">
    <text evidence="2">The sequence shown here is derived from an EMBL/GenBank/DDBJ whole genome shotgun (WGS) entry which is preliminary data.</text>
</comment>
<dbReference type="RefSeq" id="WP_155437711.1">
    <property type="nucleotide sequence ID" value="NZ_WNLA01000001.1"/>
</dbReference>
<accession>A0A6L6PW60</accession>
<dbReference type="Proteomes" id="UP000484015">
    <property type="component" value="Unassembled WGS sequence"/>
</dbReference>
<dbReference type="EMBL" id="WNLA01000001">
    <property type="protein sequence ID" value="MTW01384.1"/>
    <property type="molecule type" value="Genomic_DNA"/>
</dbReference>
<keyword evidence="3" id="KW-1185">Reference proteome</keyword>
<dbReference type="AlphaFoldDB" id="A0A6L6PW60"/>
<organism evidence="2 3">
    <name type="scientific">Pseudoduganella ginsengisoli</name>
    <dbReference type="NCBI Taxonomy" id="1462440"/>
    <lineage>
        <taxon>Bacteria</taxon>
        <taxon>Pseudomonadati</taxon>
        <taxon>Pseudomonadota</taxon>
        <taxon>Betaproteobacteria</taxon>
        <taxon>Burkholderiales</taxon>
        <taxon>Oxalobacteraceae</taxon>
        <taxon>Telluria group</taxon>
        <taxon>Pseudoduganella</taxon>
    </lineage>
</organism>
<feature type="signal peptide" evidence="1">
    <location>
        <begin position="1"/>
        <end position="30"/>
    </location>
</feature>
<proteinExistence type="predicted"/>
<name>A0A6L6PW60_9BURK</name>
<keyword evidence="1" id="KW-0732">Signal</keyword>
<feature type="chain" id="PRO_5026775294" evidence="1">
    <location>
        <begin position="31"/>
        <end position="240"/>
    </location>
</feature>
<protein>
    <submittedName>
        <fullName evidence="2">Uncharacterized protein</fullName>
    </submittedName>
</protein>
<reference evidence="2 3" key="1">
    <citation type="submission" date="2019-11" db="EMBL/GenBank/DDBJ databases">
        <title>Type strains purchased from KCTC, JCM and DSMZ.</title>
        <authorList>
            <person name="Lu H."/>
        </authorList>
    </citation>
    <scope>NUCLEOTIDE SEQUENCE [LARGE SCALE GENOMIC DNA]</scope>
    <source>
        <strain evidence="2 3">KCTC 42409</strain>
    </source>
</reference>
<gene>
    <name evidence="2" type="ORF">GM668_04695</name>
</gene>
<evidence type="ECO:0000313" key="3">
    <source>
        <dbReference type="Proteomes" id="UP000484015"/>
    </source>
</evidence>
<evidence type="ECO:0000313" key="2">
    <source>
        <dbReference type="EMBL" id="MTW01384.1"/>
    </source>
</evidence>